<dbReference type="STRING" id="686624.SAMN04488242_1594"/>
<evidence type="ECO:0000313" key="4">
    <source>
        <dbReference type="EMBL" id="SDL43696.1"/>
    </source>
</evidence>
<evidence type="ECO:0008006" key="6">
    <source>
        <dbReference type="Google" id="ProtNLM"/>
    </source>
</evidence>
<dbReference type="Pfam" id="PF26381">
    <property type="entry name" value="BREX_PglY_5th"/>
    <property type="match status" value="1"/>
</dbReference>
<feature type="region of interest" description="Disordered" evidence="1">
    <location>
        <begin position="1182"/>
        <end position="1205"/>
    </location>
</feature>
<evidence type="ECO:0000259" key="3">
    <source>
        <dbReference type="Pfam" id="PF26382"/>
    </source>
</evidence>
<dbReference type="InterPro" id="IPR058747">
    <property type="entry name" value="PglY_C"/>
</dbReference>
<keyword evidence="5" id="KW-1185">Reference proteome</keyword>
<evidence type="ECO:0000256" key="1">
    <source>
        <dbReference type="SAM" id="MobiDB-lite"/>
    </source>
</evidence>
<dbReference type="InterPro" id="IPR058748">
    <property type="entry name" value="PglY_5th"/>
</dbReference>
<feature type="domain" description="ATPase PglY C-terminal" evidence="3">
    <location>
        <begin position="1008"/>
        <end position="1184"/>
    </location>
</feature>
<gene>
    <name evidence="4" type="ORF">SAMN04488242_1594</name>
</gene>
<name>A0A1G9K2K5_9ACTN</name>
<accession>A0A1G9K2K5</accession>
<organism evidence="4 5">
    <name type="scientific">Tessaracoccus oleiagri</name>
    <dbReference type="NCBI Taxonomy" id="686624"/>
    <lineage>
        <taxon>Bacteria</taxon>
        <taxon>Bacillati</taxon>
        <taxon>Actinomycetota</taxon>
        <taxon>Actinomycetes</taxon>
        <taxon>Propionibacteriales</taxon>
        <taxon>Propionibacteriaceae</taxon>
        <taxon>Tessaracoccus</taxon>
    </lineage>
</organism>
<protein>
    <recommendedName>
        <fullName evidence="6">Phage resistance protein</fullName>
    </recommendedName>
</protein>
<proteinExistence type="predicted"/>
<dbReference type="EMBL" id="FNGP01000002">
    <property type="protein sequence ID" value="SDL43696.1"/>
    <property type="molecule type" value="Genomic_DNA"/>
</dbReference>
<dbReference type="OrthoDB" id="3201900at2"/>
<dbReference type="InterPro" id="IPR027417">
    <property type="entry name" value="P-loop_NTPase"/>
</dbReference>
<dbReference type="Pfam" id="PF26382">
    <property type="entry name" value="BREX_PglY_6th"/>
    <property type="match status" value="1"/>
</dbReference>
<feature type="compositionally biased region" description="Pro residues" evidence="1">
    <location>
        <begin position="1186"/>
        <end position="1198"/>
    </location>
</feature>
<dbReference type="SUPFAM" id="SSF52540">
    <property type="entry name" value="P-loop containing nucleoside triphosphate hydrolases"/>
    <property type="match status" value="1"/>
</dbReference>
<reference evidence="4 5" key="1">
    <citation type="submission" date="2016-10" db="EMBL/GenBank/DDBJ databases">
        <authorList>
            <person name="de Groot N.N."/>
        </authorList>
    </citation>
    <scope>NUCLEOTIDE SEQUENCE [LARGE SCALE GENOMIC DNA]</scope>
    <source>
        <strain evidence="4 5">CGMCC 1.9159</strain>
    </source>
</reference>
<evidence type="ECO:0000259" key="2">
    <source>
        <dbReference type="Pfam" id="PF26381"/>
    </source>
</evidence>
<evidence type="ECO:0000313" key="5">
    <source>
        <dbReference type="Proteomes" id="UP000199475"/>
    </source>
</evidence>
<feature type="domain" description="ATPase PglY 5th" evidence="2">
    <location>
        <begin position="859"/>
        <end position="964"/>
    </location>
</feature>
<dbReference type="RefSeq" id="WP_093250694.1">
    <property type="nucleotide sequence ID" value="NZ_FNGP01000002.1"/>
</dbReference>
<dbReference type="AlphaFoldDB" id="A0A1G9K2K5"/>
<sequence>MSALLRDIFTIPETTSTADYVLRLTESVDDAHLNRTLDDYVVTDELARAFDTALGVVSTAISANSSKGAFLTGSFGSGKSHFMAVLYALLRQTPKARVIPELAGVVARHDPQLQGRKILPLTFHLLGAQSLEQALFDGYLRQLHELHPEATPPLLHQTSRLLEDADSLRRRIGDQAFFDGLNEGTEAGDVWDSFLGGAATWDAASYDAARAASPQDPRRAELVAALQERYFAAYSRHASHIGLDEGLTAISAHAQSLGYDAVVLFLDELVLWLAFRIRDHAFFGAEAQKISKLVEGGQGGRRIPLVSFIARQMDLRRWLADSGASGAEQQALDQAFRFQEGRFPEIRLGDDNLPYVANKRLLTPRDDDAKREIDRAFDTLDRRAESWDVLLDGINTDDRHRGADAAQFRLTYPFSPALVSTLRSLAGVMQRERTALKVMQQLLVDRRDELTIADVIPVGDAFDYLVTGAAGDQPLDEASAALFRAASSLYQERLQPMILKQYNLTAEDLRNGAPLPPALVGDLRLAKTLLLSAVAPNVPALKGLTAGRLASLNHGSIRSPLPNGEASVVLSKVRQWATQVPEIRVETEGRNPLISVQLSDVDYESVVDRARGEDNDGRRRELIKRLVAEGFGLDALGPQDMLGAHTLKVIWRGTAREVDLVFGNVRDAGWLTDEHFRARPSTWRFVVDHPFDDPGHSAAEDLARIDQMRARNWDERTIVWLPRFFSPERIRDVSRLVILNYLLEGAGDRYASFADHLSETGRVQAKTILQSQREALLHRLKQAIQVAYDVESPMGSGDVVGDASHPEVLASLTPSFTPRPPAGGTLKQAYEHLVREAFSATYPAHPRFEPGDEEVRPRELQVAYSYVEQALADRENRVPLGPDAAAARRIANPLGVGKAAETHFLMGDEYFSMWGPEFARRLGARDASASGPVTVGEVRGWIAGMEPKLGLTREVADLVILAWAALRRRAWYHHGATIDAPKPGTLRDEMELREQPMPAEDEWATATRLAGAIFGLSSSTHATPSAVANLAQAVRARAIEWSEPSARLVTALEAASNSIVLDQSQPNRRLDTARAAADLCEVLRALNGLPLIRRLAVAEVPQPTATGRSLASAGAVAAKVSGYDWHRFTALINASAGEGARADEAAGILNRLREALQADEFTTQLAPAITNADRELFDWLARGNPTPQPPVSPPPLPPKTVASGRASFRGRHGLSTVSQQLGEFVDKHPEEQVVVEWRIE</sequence>
<dbReference type="Proteomes" id="UP000199475">
    <property type="component" value="Unassembled WGS sequence"/>
</dbReference>